<dbReference type="CDD" id="cd03411">
    <property type="entry name" value="Ferrochelatase_N"/>
    <property type="match status" value="1"/>
</dbReference>
<dbReference type="CDD" id="cd00419">
    <property type="entry name" value="Ferrochelatase_C"/>
    <property type="match status" value="1"/>
</dbReference>
<evidence type="ECO:0000256" key="5">
    <source>
        <dbReference type="ARBA" id="ARBA00023133"/>
    </source>
</evidence>
<dbReference type="Gene3D" id="3.40.50.1400">
    <property type="match status" value="2"/>
</dbReference>
<gene>
    <name evidence="9" type="primary">hemH</name>
    <name evidence="11" type="ORF">DIZ78_04070</name>
</gene>
<dbReference type="GO" id="GO:0006783">
    <property type="term" value="P:heme biosynthetic process"/>
    <property type="evidence" value="ECO:0007669"/>
    <property type="project" value="UniProtKB-UniRule"/>
</dbReference>
<comment type="function">
    <text evidence="9 10">Catalyzes the ferrous insertion into protoporphyrin IX.</text>
</comment>
<keyword evidence="12" id="KW-1185">Reference proteome</keyword>
<evidence type="ECO:0000256" key="9">
    <source>
        <dbReference type="HAMAP-Rule" id="MF_00323"/>
    </source>
</evidence>
<evidence type="ECO:0000313" key="12">
    <source>
        <dbReference type="Proteomes" id="UP000254771"/>
    </source>
</evidence>
<comment type="pathway">
    <text evidence="9 10">Porphyrin-containing compound metabolism; protoheme biosynthesis; protoheme from protoporphyrin-IX: step 1/1.</text>
</comment>
<dbReference type="EC" id="4.98.1.1" evidence="9 10"/>
<dbReference type="InterPro" id="IPR019772">
    <property type="entry name" value="Ferrochelatase_AS"/>
</dbReference>
<feature type="binding site" evidence="9">
    <location>
        <position position="210"/>
    </location>
    <ligand>
        <name>Fe(2+)</name>
        <dbReference type="ChEBI" id="CHEBI:29033"/>
    </ligand>
</feature>
<dbReference type="InterPro" id="IPR001015">
    <property type="entry name" value="Ferrochelatase"/>
</dbReference>
<dbReference type="FunFam" id="3.40.50.1400:FF:000002">
    <property type="entry name" value="Ferrochelatase"/>
    <property type="match status" value="1"/>
</dbReference>
<dbReference type="EMBL" id="QFXE01000005">
    <property type="protein sequence ID" value="RDH87733.1"/>
    <property type="molecule type" value="Genomic_DNA"/>
</dbReference>
<evidence type="ECO:0000256" key="7">
    <source>
        <dbReference type="ARBA" id="ARBA00023244"/>
    </source>
</evidence>
<dbReference type="AlphaFoldDB" id="A0A370DTV2"/>
<sequence length="347" mass="39529">MTYRNHSDLAPPGTGCLGILLTNLGTPDSPTTSDVRRYLAEFLSDPRVVEFPRLLWKVILHGVILRIRPKRSAESYRTVWTESGSPLLDISRQQTDKLQAALNERFDSKVKVVLAMRYGNPSITDGLETLRRENAERILILPLYPQYSATTTASTFDAVTSELQHWRRLPELRFINHYGHEADYIQVLADSIQRFREEHGAAEKLLFSFHGIPEDYAAAGDPYPSECRFTAKQVAERLQLEDSQWQFSFQSRFGRKEWIKPYTDQTLISWGKAKVQHVQVVSPGFSADCLETLEEIAVENKGYFQKAGGGIYEYIPALNAQPDHIEMLADLVEKHTRGWPESNTGKI</sequence>
<dbReference type="HAMAP" id="MF_00323">
    <property type="entry name" value="Ferrochelatase"/>
    <property type="match status" value="1"/>
</dbReference>
<dbReference type="GO" id="GO:0004325">
    <property type="term" value="F:ferrochelatase activity"/>
    <property type="evidence" value="ECO:0007669"/>
    <property type="project" value="UniProtKB-UniRule"/>
</dbReference>
<dbReference type="UniPathway" id="UPA00252">
    <property type="reaction ID" value="UER00325"/>
</dbReference>
<dbReference type="PANTHER" id="PTHR11108">
    <property type="entry name" value="FERROCHELATASE"/>
    <property type="match status" value="1"/>
</dbReference>
<evidence type="ECO:0000256" key="1">
    <source>
        <dbReference type="ARBA" id="ARBA00007718"/>
    </source>
</evidence>
<proteinExistence type="inferred from homology"/>
<dbReference type="Proteomes" id="UP000254771">
    <property type="component" value="Unassembled WGS sequence"/>
</dbReference>
<dbReference type="NCBIfam" id="TIGR00109">
    <property type="entry name" value="hemH"/>
    <property type="match status" value="1"/>
</dbReference>
<evidence type="ECO:0000256" key="8">
    <source>
        <dbReference type="ARBA" id="ARBA00024536"/>
    </source>
</evidence>
<dbReference type="GO" id="GO:0046872">
    <property type="term" value="F:metal ion binding"/>
    <property type="evidence" value="ECO:0007669"/>
    <property type="project" value="UniProtKB-KW"/>
</dbReference>
<accession>A0A370DTV2</accession>
<evidence type="ECO:0000256" key="2">
    <source>
        <dbReference type="ARBA" id="ARBA00022490"/>
    </source>
</evidence>
<keyword evidence="5 9" id="KW-0350">Heme biosynthesis</keyword>
<comment type="catalytic activity">
    <reaction evidence="9 10">
        <text>heme b + 2 H(+) = protoporphyrin IX + Fe(2+)</text>
        <dbReference type="Rhea" id="RHEA:22584"/>
        <dbReference type="ChEBI" id="CHEBI:15378"/>
        <dbReference type="ChEBI" id="CHEBI:29033"/>
        <dbReference type="ChEBI" id="CHEBI:57306"/>
        <dbReference type="ChEBI" id="CHEBI:60344"/>
        <dbReference type="EC" id="4.98.1.1"/>
    </reaction>
</comment>
<keyword evidence="3 9" id="KW-0479">Metal-binding</keyword>
<comment type="similarity">
    <text evidence="1 9 10">Belongs to the ferrochelatase family.</text>
</comment>
<evidence type="ECO:0000256" key="4">
    <source>
        <dbReference type="ARBA" id="ARBA00023004"/>
    </source>
</evidence>
<keyword evidence="6 9" id="KW-0456">Lyase</keyword>
<keyword evidence="4 9" id="KW-0408">Iron</keyword>
<feature type="binding site" evidence="9">
    <location>
        <position position="291"/>
    </location>
    <ligand>
        <name>Fe(2+)</name>
        <dbReference type="ChEBI" id="CHEBI:29033"/>
    </ligand>
</feature>
<reference evidence="11 12" key="1">
    <citation type="journal article" date="2018" name="ISME J.">
        <title>Endosymbiont genomes yield clues of tubeworm success.</title>
        <authorList>
            <person name="Li Y."/>
            <person name="Liles M.R."/>
            <person name="Halanych K.M."/>
        </authorList>
    </citation>
    <scope>NUCLEOTIDE SEQUENCE [LARGE SCALE GENOMIC DNA]</scope>
    <source>
        <strain evidence="11">A1462</strain>
    </source>
</reference>
<dbReference type="InterPro" id="IPR033659">
    <property type="entry name" value="Ferrochelatase_N"/>
</dbReference>
<keyword evidence="2 9" id="KW-0963">Cytoplasm</keyword>
<name>A0A370DTV2_9GAMM</name>
<dbReference type="InterPro" id="IPR033644">
    <property type="entry name" value="Ferrochelatase_C"/>
</dbReference>
<dbReference type="Pfam" id="PF00762">
    <property type="entry name" value="Ferrochelatase"/>
    <property type="match status" value="1"/>
</dbReference>
<dbReference type="GO" id="GO:0005737">
    <property type="term" value="C:cytoplasm"/>
    <property type="evidence" value="ECO:0007669"/>
    <property type="project" value="UniProtKB-SubCell"/>
</dbReference>
<keyword evidence="7 9" id="KW-0627">Porphyrin biosynthesis</keyword>
<evidence type="ECO:0000256" key="6">
    <source>
        <dbReference type="ARBA" id="ARBA00023239"/>
    </source>
</evidence>
<dbReference type="PROSITE" id="PS00534">
    <property type="entry name" value="FERROCHELATASE"/>
    <property type="match status" value="1"/>
</dbReference>
<dbReference type="SUPFAM" id="SSF53800">
    <property type="entry name" value="Chelatase"/>
    <property type="match status" value="1"/>
</dbReference>
<dbReference type="PANTHER" id="PTHR11108:SF1">
    <property type="entry name" value="FERROCHELATASE, MITOCHONDRIAL"/>
    <property type="match status" value="1"/>
</dbReference>
<protein>
    <recommendedName>
        <fullName evidence="9 10">Ferrochelatase</fullName>
        <ecNumber evidence="9 10">4.98.1.1</ecNumber>
    </recommendedName>
    <alternativeName>
        <fullName evidence="9">Heme synthase</fullName>
    </alternativeName>
    <alternativeName>
        <fullName evidence="9">Protoheme ferro-lyase</fullName>
    </alternativeName>
</protein>
<evidence type="ECO:0000313" key="11">
    <source>
        <dbReference type="EMBL" id="RDH87733.1"/>
    </source>
</evidence>
<organism evidence="11 12">
    <name type="scientific">endosymbiont of Escarpia spicata</name>
    <dbReference type="NCBI Taxonomy" id="2200908"/>
    <lineage>
        <taxon>Bacteria</taxon>
        <taxon>Pseudomonadati</taxon>
        <taxon>Pseudomonadota</taxon>
        <taxon>Gammaproteobacteria</taxon>
        <taxon>sulfur-oxidizing symbionts</taxon>
    </lineage>
</organism>
<evidence type="ECO:0000256" key="3">
    <source>
        <dbReference type="ARBA" id="ARBA00022723"/>
    </source>
</evidence>
<comment type="catalytic activity">
    <reaction evidence="8">
        <text>Fe-coproporphyrin III + 2 H(+) = coproporphyrin III + Fe(2+)</text>
        <dbReference type="Rhea" id="RHEA:49572"/>
        <dbReference type="ChEBI" id="CHEBI:15378"/>
        <dbReference type="ChEBI" id="CHEBI:29033"/>
        <dbReference type="ChEBI" id="CHEBI:68438"/>
        <dbReference type="ChEBI" id="CHEBI:131725"/>
        <dbReference type="EC" id="4.99.1.9"/>
    </reaction>
    <physiologicalReaction direction="right-to-left" evidence="8">
        <dbReference type="Rhea" id="RHEA:49574"/>
    </physiologicalReaction>
</comment>
<evidence type="ECO:0000256" key="10">
    <source>
        <dbReference type="RuleBase" id="RU000607"/>
    </source>
</evidence>
<comment type="subcellular location">
    <subcellularLocation>
        <location evidence="9 10">Cytoplasm</location>
    </subcellularLocation>
</comment>
<comment type="caution">
    <text evidence="11">The sequence shown here is derived from an EMBL/GenBank/DDBJ whole genome shotgun (WGS) entry which is preliminary data.</text>
</comment>